<keyword evidence="3" id="KW-0121">Carboxypeptidase</keyword>
<feature type="chain" id="PRO_5035780485" evidence="2">
    <location>
        <begin position="23"/>
        <end position="170"/>
    </location>
</feature>
<keyword evidence="3" id="KW-0378">Hydrolase</keyword>
<organism evidence="3 4">
    <name type="scientific">Hymenobacter cellulosilyticus</name>
    <dbReference type="NCBI Taxonomy" id="2932248"/>
    <lineage>
        <taxon>Bacteria</taxon>
        <taxon>Pseudomonadati</taxon>
        <taxon>Bacteroidota</taxon>
        <taxon>Cytophagia</taxon>
        <taxon>Cytophagales</taxon>
        <taxon>Hymenobacteraceae</taxon>
        <taxon>Hymenobacter</taxon>
    </lineage>
</organism>
<dbReference type="KEGG" id="hcu:MUN79_16520"/>
<dbReference type="Proteomes" id="UP000831796">
    <property type="component" value="Chromosome"/>
</dbReference>
<dbReference type="RefSeq" id="WP_244673765.1">
    <property type="nucleotide sequence ID" value="NZ_CP095046.1"/>
</dbReference>
<keyword evidence="3" id="KW-0645">Protease</keyword>
<evidence type="ECO:0000256" key="2">
    <source>
        <dbReference type="SAM" id="SignalP"/>
    </source>
</evidence>
<accession>A0A8T9Q5G5</accession>
<feature type="compositionally biased region" description="Low complexity" evidence="1">
    <location>
        <begin position="58"/>
        <end position="70"/>
    </location>
</feature>
<evidence type="ECO:0000313" key="4">
    <source>
        <dbReference type="Proteomes" id="UP000831796"/>
    </source>
</evidence>
<feature type="region of interest" description="Disordered" evidence="1">
    <location>
        <begin position="38"/>
        <end position="80"/>
    </location>
</feature>
<gene>
    <name evidence="3" type="ORF">MUN79_16520</name>
</gene>
<dbReference type="GO" id="GO:0004180">
    <property type="term" value="F:carboxypeptidase activity"/>
    <property type="evidence" value="ECO:0007669"/>
    <property type="project" value="UniProtKB-KW"/>
</dbReference>
<dbReference type="EMBL" id="CP095046">
    <property type="protein sequence ID" value="UOQ70343.1"/>
    <property type="molecule type" value="Genomic_DNA"/>
</dbReference>
<keyword evidence="2" id="KW-0732">Signal</keyword>
<dbReference type="InterPro" id="IPR008969">
    <property type="entry name" value="CarboxyPept-like_regulatory"/>
</dbReference>
<proteinExistence type="predicted"/>
<dbReference type="Gene3D" id="2.60.40.1120">
    <property type="entry name" value="Carboxypeptidase-like, regulatory domain"/>
    <property type="match status" value="1"/>
</dbReference>
<sequence length="170" mass="17774">MFHTLRVFGLCCLLGSPFSALSQTTTNPNASLIAAQVEKKAAPSPAPETKATPKPSVTTTAESDAATADEPAVESTTAPAAEMATLTGRVLDEEKKPLAGVVVFIKDAGAFASTDAKGEYRLDAPAGVNTLTFSYAGYEDQQLKTSNFLPASVQLLPAANRKKLAKSSRR</sequence>
<feature type="signal peptide" evidence="2">
    <location>
        <begin position="1"/>
        <end position="22"/>
    </location>
</feature>
<protein>
    <submittedName>
        <fullName evidence="3">Carboxypeptidase-like regulatory domain-containing protein</fullName>
    </submittedName>
</protein>
<evidence type="ECO:0000256" key="1">
    <source>
        <dbReference type="SAM" id="MobiDB-lite"/>
    </source>
</evidence>
<dbReference type="AlphaFoldDB" id="A0A8T9Q5G5"/>
<dbReference type="SUPFAM" id="SSF49464">
    <property type="entry name" value="Carboxypeptidase regulatory domain-like"/>
    <property type="match status" value="1"/>
</dbReference>
<dbReference type="Pfam" id="PF13715">
    <property type="entry name" value="CarbopepD_reg_2"/>
    <property type="match status" value="1"/>
</dbReference>
<name>A0A8T9Q5G5_9BACT</name>
<keyword evidence="4" id="KW-1185">Reference proteome</keyword>
<evidence type="ECO:0000313" key="3">
    <source>
        <dbReference type="EMBL" id="UOQ70343.1"/>
    </source>
</evidence>
<reference evidence="3" key="1">
    <citation type="submission" date="2022-04" db="EMBL/GenBank/DDBJ databases">
        <title>Hymenobacter sp. isolated from the air.</title>
        <authorList>
            <person name="Won M."/>
            <person name="Lee C.-M."/>
            <person name="Woen H.-Y."/>
            <person name="Kwon S.-W."/>
        </authorList>
    </citation>
    <scope>NUCLEOTIDE SEQUENCE</scope>
    <source>
        <strain evidence="3">5116S-3</strain>
    </source>
</reference>